<evidence type="ECO:0000256" key="3">
    <source>
        <dbReference type="ARBA" id="ARBA00038054"/>
    </source>
</evidence>
<sequence>MPARKPARKTVRKLARKSPSRAASKPVAAPARATAKTVPKADTKAKAARGATPARAAATPRATAAQRPRPVKKVDFPVEDVRRFLEPGPIVLVSSCFEGETNIMTLGWHMVMGFEPALVGCYIWNANHSFGLIRRSKVCVINVPTVDLAETVVDIGNCSGRDTDKFETFGLTPQPGVMVSAPLIAECVASFECRLADASLIDRLGLFVFEVVKAHAAPAAIRTAPKTLHYRGDGEFMIAGETTRQWRRRFRPEML</sequence>
<keyword evidence="7" id="KW-1185">Reference proteome</keyword>
<gene>
    <name evidence="6" type="ORF">CH338_18535</name>
</gene>
<comment type="caution">
    <text evidence="6">The sequence shown here is derived from an EMBL/GenBank/DDBJ whole genome shotgun (WGS) entry which is preliminary data.</text>
</comment>
<dbReference type="InterPro" id="IPR012349">
    <property type="entry name" value="Split_barrel_FMN-bd"/>
</dbReference>
<dbReference type="EMBL" id="NPEU01000242">
    <property type="protein sequence ID" value="RAI35858.1"/>
    <property type="molecule type" value="Genomic_DNA"/>
</dbReference>
<proteinExistence type="inferred from homology"/>
<dbReference type="AlphaFoldDB" id="A0A327KKM6"/>
<feature type="region of interest" description="Disordered" evidence="4">
    <location>
        <begin position="1"/>
        <end position="69"/>
    </location>
</feature>
<evidence type="ECO:0000313" key="7">
    <source>
        <dbReference type="Proteomes" id="UP000248863"/>
    </source>
</evidence>
<evidence type="ECO:0000259" key="5">
    <source>
        <dbReference type="SMART" id="SM00903"/>
    </source>
</evidence>
<dbReference type="InterPro" id="IPR052174">
    <property type="entry name" value="Flavoredoxin"/>
</dbReference>
<dbReference type="GO" id="GO:0016646">
    <property type="term" value="F:oxidoreductase activity, acting on the CH-NH group of donors, NAD or NADP as acceptor"/>
    <property type="evidence" value="ECO:0007669"/>
    <property type="project" value="UniProtKB-ARBA"/>
</dbReference>
<feature type="domain" description="Flavin reductase like" evidence="5">
    <location>
        <begin position="83"/>
        <end position="237"/>
    </location>
</feature>
<comment type="cofactor">
    <cofactor evidence="1">
        <name>FMN</name>
        <dbReference type="ChEBI" id="CHEBI:58210"/>
    </cofactor>
</comment>
<dbReference type="Proteomes" id="UP000248863">
    <property type="component" value="Unassembled WGS sequence"/>
</dbReference>
<accession>A0A327KKM6</accession>
<dbReference type="RefSeq" id="WP_111358606.1">
    <property type="nucleotide sequence ID" value="NZ_NHSK01000282.1"/>
</dbReference>
<name>A0A327KKM6_9BRAD</name>
<evidence type="ECO:0000256" key="4">
    <source>
        <dbReference type="SAM" id="MobiDB-lite"/>
    </source>
</evidence>
<dbReference type="PANTHER" id="PTHR43567">
    <property type="entry name" value="FLAVOREDOXIN-RELATED-RELATED"/>
    <property type="match status" value="1"/>
</dbReference>
<feature type="compositionally biased region" description="Basic residues" evidence="4">
    <location>
        <begin position="1"/>
        <end position="19"/>
    </location>
</feature>
<evidence type="ECO:0000256" key="1">
    <source>
        <dbReference type="ARBA" id="ARBA00001917"/>
    </source>
</evidence>
<evidence type="ECO:0000256" key="2">
    <source>
        <dbReference type="ARBA" id="ARBA00022630"/>
    </source>
</evidence>
<dbReference type="Gene3D" id="2.30.110.10">
    <property type="entry name" value="Electron Transport, Fmn-binding Protein, Chain A"/>
    <property type="match status" value="1"/>
</dbReference>
<reference evidence="6 7" key="1">
    <citation type="submission" date="2017-07" db="EMBL/GenBank/DDBJ databases">
        <title>Draft Genome Sequences of Select Purple Nonsulfur Bacteria.</title>
        <authorList>
            <person name="Lasarre B."/>
            <person name="Mckinlay J.B."/>
        </authorList>
    </citation>
    <scope>NUCLEOTIDE SEQUENCE [LARGE SCALE GENOMIC DNA]</scope>
    <source>
        <strain evidence="6 7">DSM 11907</strain>
    </source>
</reference>
<evidence type="ECO:0000313" key="6">
    <source>
        <dbReference type="EMBL" id="RAI35858.1"/>
    </source>
</evidence>
<dbReference type="OrthoDB" id="9792436at2"/>
<organism evidence="6 7">
    <name type="scientific">Rhodoplanes elegans</name>
    <dbReference type="NCBI Taxonomy" id="29408"/>
    <lineage>
        <taxon>Bacteria</taxon>
        <taxon>Pseudomonadati</taxon>
        <taxon>Pseudomonadota</taxon>
        <taxon>Alphaproteobacteria</taxon>
        <taxon>Hyphomicrobiales</taxon>
        <taxon>Nitrobacteraceae</taxon>
        <taxon>Rhodoplanes</taxon>
    </lineage>
</organism>
<protein>
    <submittedName>
        <fullName evidence="6">Flavin reductase</fullName>
    </submittedName>
</protein>
<dbReference type="GO" id="GO:0010181">
    <property type="term" value="F:FMN binding"/>
    <property type="evidence" value="ECO:0007669"/>
    <property type="project" value="InterPro"/>
</dbReference>
<comment type="similarity">
    <text evidence="3">Belongs to the flavoredoxin family.</text>
</comment>
<keyword evidence="2" id="KW-0285">Flavoprotein</keyword>
<dbReference type="SMART" id="SM00903">
    <property type="entry name" value="Flavin_Reduct"/>
    <property type="match status" value="1"/>
</dbReference>
<dbReference type="InterPro" id="IPR002563">
    <property type="entry name" value="Flavin_Rdtase-like_dom"/>
</dbReference>
<dbReference type="SUPFAM" id="SSF50475">
    <property type="entry name" value="FMN-binding split barrel"/>
    <property type="match status" value="1"/>
</dbReference>
<feature type="compositionally biased region" description="Low complexity" evidence="4">
    <location>
        <begin position="20"/>
        <end position="38"/>
    </location>
</feature>
<dbReference type="Pfam" id="PF01613">
    <property type="entry name" value="Flavin_Reduct"/>
    <property type="match status" value="1"/>
</dbReference>
<dbReference type="PANTHER" id="PTHR43567:SF1">
    <property type="entry name" value="FLAVOREDOXIN"/>
    <property type="match status" value="1"/>
</dbReference>
<feature type="compositionally biased region" description="Low complexity" evidence="4">
    <location>
        <begin position="48"/>
        <end position="68"/>
    </location>
</feature>